<reference evidence="11" key="1">
    <citation type="submission" date="2017-09" db="EMBL/GenBank/DDBJ databases">
        <title>Depth-based differentiation of microbial function through sediment-hosted aquifers and enrichment of novel symbionts in the deep terrestrial subsurface.</title>
        <authorList>
            <person name="Probst A.J."/>
            <person name="Ladd B."/>
            <person name="Jarett J.K."/>
            <person name="Geller-Mcgrath D.E."/>
            <person name="Sieber C.M.K."/>
            <person name="Emerson J.B."/>
            <person name="Anantharaman K."/>
            <person name="Thomas B.C."/>
            <person name="Malmstrom R."/>
            <person name="Stieglmeier M."/>
            <person name="Klingl A."/>
            <person name="Woyke T."/>
            <person name="Ryan C.M."/>
            <person name="Banfield J.F."/>
        </authorList>
    </citation>
    <scope>NUCLEOTIDE SEQUENCE [LARGE SCALE GENOMIC DNA]</scope>
</reference>
<dbReference type="GO" id="GO:0006437">
    <property type="term" value="P:tyrosyl-tRNA aminoacylation"/>
    <property type="evidence" value="ECO:0007669"/>
    <property type="project" value="UniProtKB-UniRule"/>
</dbReference>
<protein>
    <recommendedName>
        <fullName evidence="1 8">Tyrosine--tRNA ligase</fullName>
        <ecNumber evidence="1 8">6.1.1.1</ecNumber>
    </recommendedName>
</protein>
<dbReference type="PRINTS" id="PR01040">
    <property type="entry name" value="TRNASYNTHTYR"/>
</dbReference>
<dbReference type="InterPro" id="IPR014729">
    <property type="entry name" value="Rossmann-like_a/b/a_fold"/>
</dbReference>
<accession>A0A2M6YR73</accession>
<dbReference type="Pfam" id="PF00579">
    <property type="entry name" value="tRNA-synt_1b"/>
    <property type="match status" value="1"/>
</dbReference>
<evidence type="ECO:0000256" key="9">
    <source>
        <dbReference type="RuleBase" id="RU363036"/>
    </source>
</evidence>
<sequence length="322" mass="36839">MDEILNLLTRGVEKIYPSKEELEKVLRSGKKLRLYQGFDPSMPSLHLGNFAGVMKLRQFQKLGHKIIFLIGDFTAMIGDPDKLSVRKPMTREQTRKNSEGWKDQIKNIIDFEGNNPAKLVYNSEWLDKISFKDLIEITSKFTAQQILERDMFQKRMGEGRPVYLHELLYPVAQAYDSVFMDVDLEIGGDDQTFNMLAGRTLMKAIKNKEKYVLTTKLLVDSKGNKVGKTTGNALFLDSTPEKFYGGIMSFPDEVIGLSFELLTEVPLPGIEGRIKENPMGEKKRLAFEIVKLLWGEKSAISAKEEFERTFQKRETPENIPEV</sequence>
<dbReference type="GO" id="GO:0004831">
    <property type="term" value="F:tyrosine-tRNA ligase activity"/>
    <property type="evidence" value="ECO:0007669"/>
    <property type="project" value="UniProtKB-UniRule"/>
</dbReference>
<dbReference type="SUPFAM" id="SSF52374">
    <property type="entry name" value="Nucleotidylyl transferase"/>
    <property type="match status" value="1"/>
</dbReference>
<comment type="catalytic activity">
    <reaction evidence="7">
        <text>tRNA(Tyr) + L-tyrosine + ATP = L-tyrosyl-tRNA(Tyr) + AMP + diphosphate + H(+)</text>
        <dbReference type="Rhea" id="RHEA:10220"/>
        <dbReference type="Rhea" id="RHEA-COMP:9706"/>
        <dbReference type="Rhea" id="RHEA-COMP:9707"/>
        <dbReference type="ChEBI" id="CHEBI:15378"/>
        <dbReference type="ChEBI" id="CHEBI:30616"/>
        <dbReference type="ChEBI" id="CHEBI:33019"/>
        <dbReference type="ChEBI" id="CHEBI:58315"/>
        <dbReference type="ChEBI" id="CHEBI:78442"/>
        <dbReference type="ChEBI" id="CHEBI:78536"/>
        <dbReference type="ChEBI" id="CHEBI:456215"/>
        <dbReference type="EC" id="6.1.1.1"/>
    </reaction>
</comment>
<evidence type="ECO:0000256" key="7">
    <source>
        <dbReference type="ARBA" id="ARBA00048248"/>
    </source>
</evidence>
<keyword evidence="6 9" id="KW-0030">Aminoacyl-tRNA synthetase</keyword>
<keyword evidence="4 9" id="KW-0067">ATP-binding</keyword>
<evidence type="ECO:0000313" key="10">
    <source>
        <dbReference type="EMBL" id="PIU34665.1"/>
    </source>
</evidence>
<gene>
    <name evidence="10" type="primary">tyrS</name>
    <name evidence="10" type="ORF">COT03_02030</name>
</gene>
<keyword evidence="2 9" id="KW-0436">Ligase</keyword>
<keyword evidence="5 9" id="KW-0648">Protein biosynthesis</keyword>
<dbReference type="GO" id="GO:0005829">
    <property type="term" value="C:cytosol"/>
    <property type="evidence" value="ECO:0007669"/>
    <property type="project" value="TreeGrafter"/>
</dbReference>
<evidence type="ECO:0000256" key="8">
    <source>
        <dbReference type="NCBIfam" id="TIGR00234"/>
    </source>
</evidence>
<organism evidence="10 11">
    <name type="scientific">Candidatus Shapirobacteria bacterium CG07_land_8_20_14_0_80_39_18</name>
    <dbReference type="NCBI Taxonomy" id="1974882"/>
    <lineage>
        <taxon>Bacteria</taxon>
        <taxon>Candidatus Shapironibacteriota</taxon>
    </lineage>
</organism>
<name>A0A2M6YR73_9BACT</name>
<evidence type="ECO:0000256" key="2">
    <source>
        <dbReference type="ARBA" id="ARBA00022598"/>
    </source>
</evidence>
<evidence type="ECO:0000256" key="1">
    <source>
        <dbReference type="ARBA" id="ARBA00013160"/>
    </source>
</evidence>
<dbReference type="InterPro" id="IPR024088">
    <property type="entry name" value="Tyr-tRNA-ligase_bac-type"/>
</dbReference>
<evidence type="ECO:0000256" key="6">
    <source>
        <dbReference type="ARBA" id="ARBA00023146"/>
    </source>
</evidence>
<dbReference type="Gene3D" id="3.40.50.620">
    <property type="entry name" value="HUPs"/>
    <property type="match status" value="1"/>
</dbReference>
<dbReference type="EMBL" id="PEWZ01000098">
    <property type="protein sequence ID" value="PIU34665.1"/>
    <property type="molecule type" value="Genomic_DNA"/>
</dbReference>
<evidence type="ECO:0000256" key="4">
    <source>
        <dbReference type="ARBA" id="ARBA00022840"/>
    </source>
</evidence>
<dbReference type="Proteomes" id="UP000229502">
    <property type="component" value="Unassembled WGS sequence"/>
</dbReference>
<dbReference type="NCBIfam" id="TIGR00234">
    <property type="entry name" value="tyrS"/>
    <property type="match status" value="1"/>
</dbReference>
<dbReference type="GO" id="GO:0005524">
    <property type="term" value="F:ATP binding"/>
    <property type="evidence" value="ECO:0007669"/>
    <property type="project" value="UniProtKB-KW"/>
</dbReference>
<dbReference type="PANTHER" id="PTHR11766:SF1">
    <property type="entry name" value="TYROSINE--TRNA LIGASE"/>
    <property type="match status" value="1"/>
</dbReference>
<comment type="caution">
    <text evidence="10">The sequence shown here is derived from an EMBL/GenBank/DDBJ whole genome shotgun (WGS) entry which is preliminary data.</text>
</comment>
<evidence type="ECO:0000256" key="5">
    <source>
        <dbReference type="ARBA" id="ARBA00022917"/>
    </source>
</evidence>
<dbReference type="AlphaFoldDB" id="A0A2M6YR73"/>
<evidence type="ECO:0000256" key="3">
    <source>
        <dbReference type="ARBA" id="ARBA00022741"/>
    </source>
</evidence>
<keyword evidence="3 9" id="KW-0547">Nucleotide-binding</keyword>
<feature type="non-terminal residue" evidence="10">
    <location>
        <position position="322"/>
    </location>
</feature>
<dbReference type="InterPro" id="IPR002305">
    <property type="entry name" value="aa-tRNA-synth_Ic"/>
</dbReference>
<evidence type="ECO:0000313" key="11">
    <source>
        <dbReference type="Proteomes" id="UP000229502"/>
    </source>
</evidence>
<dbReference type="InterPro" id="IPR002307">
    <property type="entry name" value="Tyr-tRNA-ligase"/>
</dbReference>
<comment type="similarity">
    <text evidence="9">Belongs to the class-I aminoacyl-tRNA synthetase family.</text>
</comment>
<proteinExistence type="inferred from homology"/>
<dbReference type="PANTHER" id="PTHR11766">
    <property type="entry name" value="TYROSYL-TRNA SYNTHETASE"/>
    <property type="match status" value="1"/>
</dbReference>
<dbReference type="EC" id="6.1.1.1" evidence="1 8"/>
<dbReference type="Gene3D" id="1.10.240.10">
    <property type="entry name" value="Tyrosyl-Transfer RNA Synthetase"/>
    <property type="match status" value="1"/>
</dbReference>
<dbReference type="CDD" id="cd00805">
    <property type="entry name" value="TyrRS_core"/>
    <property type="match status" value="1"/>
</dbReference>